<evidence type="ECO:0000313" key="2">
    <source>
        <dbReference type="EMBL" id="EAQ70692.1"/>
    </source>
</evidence>
<proteinExistence type="predicted"/>
<keyword evidence="1" id="KW-0732">Signal</keyword>
<sequence>MYFATAFAIAAVLAFGPDNVIASRRMCMLALAETTENPETPNFIHGTLQEVQAPTAASISYGGHYIHLKLDKNCLPKLVQGSSVPPGYSVHIFSKGSDKYTPTSVVIEGTEVQELPGFDPRGSVDFYERLVGLSRS</sequence>
<dbReference type="RefSeq" id="XP_003721404.1">
    <property type="nucleotide sequence ID" value="XM_003721356.1"/>
</dbReference>
<feature type="chain" id="PRO_5010834225" evidence="1">
    <location>
        <begin position="23"/>
        <end position="136"/>
    </location>
</feature>
<organism evidence="2">
    <name type="scientific">Pyricularia oryzae (strain 70-15 / ATCC MYA-4617 / FGSC 8958)</name>
    <name type="common">Rice blast fungus</name>
    <name type="synonym">Magnaporthe oryzae</name>
    <dbReference type="NCBI Taxonomy" id="242507"/>
    <lineage>
        <taxon>Eukaryota</taxon>
        <taxon>Fungi</taxon>
        <taxon>Dikarya</taxon>
        <taxon>Ascomycota</taxon>
        <taxon>Pezizomycotina</taxon>
        <taxon>Sordariomycetes</taxon>
        <taxon>Sordariomycetidae</taxon>
        <taxon>Magnaporthales</taxon>
        <taxon>Pyriculariaceae</taxon>
        <taxon>Pyricularia</taxon>
    </lineage>
</organism>
<dbReference type="AlphaFoldDB" id="G5EH25"/>
<dbReference type="Proteomes" id="UP000009058">
    <property type="component" value="Chromosome 7"/>
</dbReference>
<name>G5EH25_PYRO7</name>
<feature type="signal peptide" evidence="1">
    <location>
        <begin position="1"/>
        <end position="22"/>
    </location>
</feature>
<dbReference type="KEGG" id="mgr:MGG_18062"/>
<dbReference type="EMBL" id="CM000230">
    <property type="protein sequence ID" value="EAQ70692.1"/>
    <property type="molecule type" value="Genomic_DNA"/>
</dbReference>
<dbReference type="GeneID" id="12985942"/>
<reference evidence="2" key="2">
    <citation type="submission" date="2005-01" db="EMBL/GenBank/DDBJ databases">
        <title>The sequence of Magnaporthe grisea chromosome 7.</title>
        <authorList>
            <person name="Thon M.R."/>
            <person name="Pan H."/>
            <person name="Diener A."/>
            <person name="Papalas J."/>
            <person name="Taro A."/>
            <person name="Mitchell T."/>
            <person name="Dean R.A."/>
        </authorList>
    </citation>
    <scope>NUCLEOTIDE SEQUENCE</scope>
    <source>
        <strain evidence="2">70-15</strain>
    </source>
</reference>
<dbReference type="EMBL" id="CM001237">
    <property type="protein sequence ID" value="EHA46661.1"/>
    <property type="molecule type" value="Genomic_DNA"/>
</dbReference>
<keyword evidence="4" id="KW-1185">Reference proteome</keyword>
<reference evidence="3 4" key="1">
    <citation type="journal article" date="2005" name="Nature">
        <title>The genome sequence of the rice blast fungus Magnaporthe grisea.</title>
        <authorList>
            <person name="Dean R.A."/>
            <person name="Talbot N.J."/>
            <person name="Ebbole D.J."/>
            <person name="Farman M.L."/>
            <person name="Mitchell T.K."/>
            <person name="Orbach M.J."/>
            <person name="Thon M."/>
            <person name="Kulkarni R."/>
            <person name="Xu J.R."/>
            <person name="Pan H."/>
            <person name="Read N.D."/>
            <person name="Lee Y.H."/>
            <person name="Carbone I."/>
            <person name="Brown D."/>
            <person name="Oh Y.Y."/>
            <person name="Donofrio N."/>
            <person name="Jeong J.S."/>
            <person name="Soanes D.M."/>
            <person name="Djonovic S."/>
            <person name="Kolomiets E."/>
            <person name="Rehmeyer C."/>
            <person name="Li W."/>
            <person name="Harding M."/>
            <person name="Kim S."/>
            <person name="Lebrun M.H."/>
            <person name="Bohnert H."/>
            <person name="Coughlan S."/>
            <person name="Butler J."/>
            <person name="Calvo S."/>
            <person name="Ma L.J."/>
            <person name="Nicol R."/>
            <person name="Purcell S."/>
            <person name="Nusbaum C."/>
            <person name="Galagan J.E."/>
            <person name="Birren B.W."/>
        </authorList>
    </citation>
    <scope>NUCLEOTIDE SEQUENCE [LARGE SCALE GENOMIC DNA]</scope>
    <source>
        <strain evidence="3">70-15</strain>
        <strain evidence="4">70-15 / ATCC MYA-4617 / FGSC 8958</strain>
    </source>
</reference>
<gene>
    <name evidence="2" type="ORF">MGCH7_ch7g99</name>
    <name evidence="3" type="ORF">MGG_18062</name>
</gene>
<dbReference type="HOGENOM" id="CLU_1896642_0_0_1"/>
<evidence type="ECO:0000256" key="1">
    <source>
        <dbReference type="SAM" id="SignalP"/>
    </source>
</evidence>
<dbReference type="VEuPathDB" id="FungiDB:MGG_18062"/>
<reference evidence="3" key="3">
    <citation type="submission" date="2011-05" db="EMBL/GenBank/DDBJ databases">
        <title>The Genome Sequence of Magnaporthe oryzae 70-15.</title>
        <authorList>
            <person name="Ma L.-J."/>
            <person name="Dean R.A."/>
            <person name="Gowda M."/>
            <person name="Nunes C."/>
            <person name="Young S.K."/>
            <person name="Zeng Q."/>
            <person name="Gargeya S."/>
            <person name="Fitzgerald M."/>
            <person name="Haas B."/>
            <person name="Abouelleil A."/>
            <person name="Alvarado L."/>
            <person name="Arachchi H.M."/>
            <person name="Berlin A."/>
            <person name="Brown A."/>
            <person name="Chapman S.B."/>
            <person name="Chen Z."/>
            <person name="Dunbar C."/>
            <person name="Freedman E."/>
            <person name="Gearin G."/>
            <person name="Gellesch M."/>
            <person name="Goldberg J."/>
            <person name="Griggs A."/>
            <person name="Gujja S."/>
            <person name="Heiman D."/>
            <person name="Howarth C."/>
            <person name="Larson L."/>
            <person name="Lui A."/>
            <person name="MacDonald P.J.P."/>
            <person name="Mehta T."/>
            <person name="Montmayeur A."/>
            <person name="Murphy C."/>
            <person name="Neiman D."/>
            <person name="Pearson M."/>
            <person name="Priest M."/>
            <person name="Roberts A."/>
            <person name="Saif S."/>
            <person name="Shea T."/>
            <person name="Shenoy N."/>
            <person name="Sisk P."/>
            <person name="Stolte C."/>
            <person name="Sykes S."/>
            <person name="Yandava C."/>
            <person name="Wortman J."/>
            <person name="Nusbaum C."/>
            <person name="Birren B."/>
        </authorList>
    </citation>
    <scope>NUCLEOTIDE SEQUENCE</scope>
    <source>
        <strain evidence="3">70-15</strain>
    </source>
</reference>
<accession>G5EH25</accession>
<evidence type="ECO:0000313" key="4">
    <source>
        <dbReference type="Proteomes" id="UP000009058"/>
    </source>
</evidence>
<evidence type="ECO:0000313" key="3">
    <source>
        <dbReference type="EMBL" id="EHA46661.1"/>
    </source>
</evidence>
<protein>
    <submittedName>
        <fullName evidence="2">Uncharacterized protein</fullName>
    </submittedName>
</protein>